<feature type="binding site" evidence="3">
    <location>
        <position position="66"/>
    </location>
    <ligand>
        <name>ATP</name>
        <dbReference type="ChEBI" id="CHEBI:30616"/>
    </ligand>
</feature>
<dbReference type="SUPFAM" id="SSF56112">
    <property type="entry name" value="Protein kinase-like (PK-like)"/>
    <property type="match status" value="1"/>
</dbReference>
<dbReference type="Gene3D" id="1.10.510.10">
    <property type="entry name" value="Transferase(Phosphotransferase) domain 1"/>
    <property type="match status" value="1"/>
</dbReference>
<dbReference type="PROSITE" id="PS00107">
    <property type="entry name" value="PROTEIN_KINASE_ATP"/>
    <property type="match status" value="1"/>
</dbReference>
<dbReference type="InterPro" id="IPR008271">
    <property type="entry name" value="Ser/Thr_kinase_AS"/>
</dbReference>
<feature type="domain" description="Protein kinase" evidence="5">
    <location>
        <begin position="32"/>
        <end position="306"/>
    </location>
</feature>
<keyword evidence="4" id="KW-0723">Serine/threonine-protein kinase</keyword>
<name>A0A4Y7Q4H6_9AGAM</name>
<dbReference type="Pfam" id="PF00069">
    <property type="entry name" value="Pkinase"/>
    <property type="match status" value="1"/>
</dbReference>
<dbReference type="VEuPathDB" id="FungiDB:BD410DRAFT_722654"/>
<dbReference type="GO" id="GO:0044773">
    <property type="term" value="P:mitotic DNA damage checkpoint signaling"/>
    <property type="evidence" value="ECO:0007669"/>
    <property type="project" value="TreeGrafter"/>
</dbReference>
<feature type="non-terminal residue" evidence="6">
    <location>
        <position position="308"/>
    </location>
</feature>
<dbReference type="InterPro" id="IPR011009">
    <property type="entry name" value="Kinase-like_dom_sf"/>
</dbReference>
<gene>
    <name evidence="6" type="ORF">BD410DRAFT_722654</name>
</gene>
<dbReference type="PANTHER" id="PTHR44167:SF24">
    <property type="entry name" value="SERINE_THREONINE-PROTEIN KINASE CHK2"/>
    <property type="match status" value="1"/>
</dbReference>
<dbReference type="Proteomes" id="UP000294933">
    <property type="component" value="Unassembled WGS sequence"/>
</dbReference>
<dbReference type="GO" id="GO:0005524">
    <property type="term" value="F:ATP binding"/>
    <property type="evidence" value="ECO:0007669"/>
    <property type="project" value="UniProtKB-UniRule"/>
</dbReference>
<keyword evidence="6" id="KW-0808">Transferase</keyword>
<dbReference type="AlphaFoldDB" id="A0A4Y7Q4H6"/>
<dbReference type="InterPro" id="IPR017441">
    <property type="entry name" value="Protein_kinase_ATP_BS"/>
</dbReference>
<dbReference type="GO" id="GO:0005634">
    <property type="term" value="C:nucleus"/>
    <property type="evidence" value="ECO:0007669"/>
    <property type="project" value="TreeGrafter"/>
</dbReference>
<keyword evidence="6" id="KW-0418">Kinase</keyword>
<dbReference type="PROSITE" id="PS00108">
    <property type="entry name" value="PROTEIN_KINASE_ST"/>
    <property type="match status" value="1"/>
</dbReference>
<dbReference type="EMBL" id="ML170174">
    <property type="protein sequence ID" value="TDL22484.1"/>
    <property type="molecule type" value="Genomic_DNA"/>
</dbReference>
<proteinExistence type="inferred from homology"/>
<evidence type="ECO:0000256" key="2">
    <source>
        <dbReference type="ARBA" id="ARBA00022840"/>
    </source>
</evidence>
<dbReference type="InterPro" id="IPR000719">
    <property type="entry name" value="Prot_kinase_dom"/>
</dbReference>
<organism evidence="6 7">
    <name type="scientific">Rickenella mellea</name>
    <dbReference type="NCBI Taxonomy" id="50990"/>
    <lineage>
        <taxon>Eukaryota</taxon>
        <taxon>Fungi</taxon>
        <taxon>Dikarya</taxon>
        <taxon>Basidiomycota</taxon>
        <taxon>Agaricomycotina</taxon>
        <taxon>Agaricomycetes</taxon>
        <taxon>Hymenochaetales</taxon>
        <taxon>Rickenellaceae</taxon>
        <taxon>Rickenella</taxon>
    </lineage>
</organism>
<reference evidence="6 7" key="1">
    <citation type="submission" date="2018-06" db="EMBL/GenBank/DDBJ databases">
        <title>A transcriptomic atlas of mushroom development highlights an independent origin of complex multicellularity.</title>
        <authorList>
            <consortium name="DOE Joint Genome Institute"/>
            <person name="Krizsan K."/>
            <person name="Almasi E."/>
            <person name="Merenyi Z."/>
            <person name="Sahu N."/>
            <person name="Viragh M."/>
            <person name="Koszo T."/>
            <person name="Mondo S."/>
            <person name="Kiss B."/>
            <person name="Balint B."/>
            <person name="Kues U."/>
            <person name="Barry K."/>
            <person name="Hegedus J.C."/>
            <person name="Henrissat B."/>
            <person name="Johnson J."/>
            <person name="Lipzen A."/>
            <person name="Ohm R."/>
            <person name="Nagy I."/>
            <person name="Pangilinan J."/>
            <person name="Yan J."/>
            <person name="Xiong Y."/>
            <person name="Grigoriev I.V."/>
            <person name="Hibbett D.S."/>
            <person name="Nagy L.G."/>
        </authorList>
    </citation>
    <scope>NUCLEOTIDE SEQUENCE [LARGE SCALE GENOMIC DNA]</scope>
    <source>
        <strain evidence="6 7">SZMC22713</strain>
    </source>
</reference>
<keyword evidence="2 3" id="KW-0067">ATP-binding</keyword>
<dbReference type="SMART" id="SM00220">
    <property type="entry name" value="S_TKc"/>
    <property type="match status" value="1"/>
</dbReference>
<dbReference type="OrthoDB" id="541276at2759"/>
<comment type="similarity">
    <text evidence="4">Belongs to the protein kinase superfamily.</text>
</comment>
<evidence type="ECO:0000256" key="4">
    <source>
        <dbReference type="RuleBase" id="RU000304"/>
    </source>
</evidence>
<evidence type="ECO:0000256" key="3">
    <source>
        <dbReference type="PROSITE-ProRule" id="PRU10141"/>
    </source>
</evidence>
<protein>
    <submittedName>
        <fullName evidence="6">Kinase-like protein</fullName>
    </submittedName>
</protein>
<evidence type="ECO:0000259" key="5">
    <source>
        <dbReference type="PROSITE" id="PS50011"/>
    </source>
</evidence>
<evidence type="ECO:0000313" key="7">
    <source>
        <dbReference type="Proteomes" id="UP000294933"/>
    </source>
</evidence>
<evidence type="ECO:0000313" key="6">
    <source>
        <dbReference type="EMBL" id="TDL22484.1"/>
    </source>
</evidence>
<dbReference type="PROSITE" id="PS50011">
    <property type="entry name" value="PROTEIN_KINASE_DOM"/>
    <property type="match status" value="1"/>
</dbReference>
<keyword evidence="7" id="KW-1185">Reference proteome</keyword>
<accession>A0A4Y7Q4H6</accession>
<dbReference type="GO" id="GO:0004674">
    <property type="term" value="F:protein serine/threonine kinase activity"/>
    <property type="evidence" value="ECO:0007669"/>
    <property type="project" value="UniProtKB-KW"/>
</dbReference>
<sequence length="308" mass="34311">MSASSATGVQQPIIVSSYIPDLEGITLDNGRLILRQLLGRGAWGAVYLAETANPPPGEEPKRFAAKCVITKNVSLDHYSNITREVGLLGKCSGASEHILTLHDVLDEEHEDLVFLITDYCETDLLTALKSNQIGGEIEKIKSIYLQLLDAVEACHNLGVYHRDIKPENILLTNDGTKVVLADFGFATTDRWSEELGIGSVPFMSPECLGGLHGLAGEYPTPESDIWALGVVLVNIVSEYLPWTKASMDNDPFWSYLTGPEDYWRNKFSFSKEFGDLLTCIFTPFARNRITIPQLRTRIQLLSHFYEEK</sequence>
<evidence type="ECO:0000256" key="1">
    <source>
        <dbReference type="ARBA" id="ARBA00022741"/>
    </source>
</evidence>
<dbReference type="STRING" id="50990.A0A4Y7Q4H6"/>
<dbReference type="PANTHER" id="PTHR44167">
    <property type="entry name" value="OVARIAN-SPECIFIC SERINE/THREONINE-PROTEIN KINASE LOK-RELATED"/>
    <property type="match status" value="1"/>
</dbReference>
<keyword evidence="1 3" id="KW-0547">Nucleotide-binding</keyword>